<dbReference type="Proteomes" id="UP000827986">
    <property type="component" value="Unassembled WGS sequence"/>
</dbReference>
<keyword evidence="2" id="KW-1185">Reference proteome</keyword>
<dbReference type="EMBL" id="JAHDVG010000465">
    <property type="protein sequence ID" value="KAH1184315.1"/>
    <property type="molecule type" value="Genomic_DNA"/>
</dbReference>
<sequence length="60" mass="5955">MIHPSATITTAGGDGRAVTAPGTVRAAAAAFPTSPYLAGTRLPEVAGEGAETVWLLPPLP</sequence>
<gene>
    <name evidence="1" type="ORF">KIL84_014931</name>
</gene>
<organism evidence="1 2">
    <name type="scientific">Mauremys mutica</name>
    <name type="common">yellowpond turtle</name>
    <dbReference type="NCBI Taxonomy" id="74926"/>
    <lineage>
        <taxon>Eukaryota</taxon>
        <taxon>Metazoa</taxon>
        <taxon>Chordata</taxon>
        <taxon>Craniata</taxon>
        <taxon>Vertebrata</taxon>
        <taxon>Euteleostomi</taxon>
        <taxon>Archelosauria</taxon>
        <taxon>Testudinata</taxon>
        <taxon>Testudines</taxon>
        <taxon>Cryptodira</taxon>
        <taxon>Durocryptodira</taxon>
        <taxon>Testudinoidea</taxon>
        <taxon>Geoemydidae</taxon>
        <taxon>Geoemydinae</taxon>
        <taxon>Mauremys</taxon>
    </lineage>
</organism>
<evidence type="ECO:0000313" key="1">
    <source>
        <dbReference type="EMBL" id="KAH1184315.1"/>
    </source>
</evidence>
<accession>A0A9D3XSA1</accession>
<proteinExistence type="predicted"/>
<comment type="caution">
    <text evidence="1">The sequence shown here is derived from an EMBL/GenBank/DDBJ whole genome shotgun (WGS) entry which is preliminary data.</text>
</comment>
<dbReference type="AlphaFoldDB" id="A0A9D3XSA1"/>
<name>A0A9D3XSA1_9SAUR</name>
<reference evidence="1" key="1">
    <citation type="submission" date="2021-09" db="EMBL/GenBank/DDBJ databases">
        <title>The genome of Mauremys mutica provides insights into the evolution of semi-aquatic lifestyle.</title>
        <authorList>
            <person name="Gong S."/>
            <person name="Gao Y."/>
        </authorList>
    </citation>
    <scope>NUCLEOTIDE SEQUENCE</scope>
    <source>
        <strain evidence="1">MM-2020</strain>
        <tissue evidence="1">Muscle</tissue>
    </source>
</reference>
<evidence type="ECO:0000313" key="2">
    <source>
        <dbReference type="Proteomes" id="UP000827986"/>
    </source>
</evidence>
<protein>
    <submittedName>
        <fullName evidence="1">Uncharacterized protein</fullName>
    </submittedName>
</protein>